<evidence type="ECO:0000313" key="1">
    <source>
        <dbReference type="EMBL" id="KOM40625.1"/>
    </source>
</evidence>
<dbReference type="EMBL" id="CM003374">
    <property type="protein sequence ID" value="KOM40625.1"/>
    <property type="molecule type" value="Genomic_DNA"/>
</dbReference>
<dbReference type="Proteomes" id="UP000053144">
    <property type="component" value="Chromosome 4"/>
</dbReference>
<evidence type="ECO:0000313" key="2">
    <source>
        <dbReference type="Proteomes" id="UP000053144"/>
    </source>
</evidence>
<sequence>MKRTLVLSGKAWVIVKGDSDVVFAHVLDCFAMRAMCIDIMFQSITLKVNFSLRGILKIYWESYLNKVSWRMKAAKKKSKQIF</sequence>
<reference evidence="2" key="1">
    <citation type="journal article" date="2015" name="Proc. Natl. Acad. Sci. U.S.A.">
        <title>Genome sequencing of adzuki bean (Vigna angularis) provides insight into high starch and low fat accumulation and domestication.</title>
        <authorList>
            <person name="Yang K."/>
            <person name="Tian Z."/>
            <person name="Chen C."/>
            <person name="Luo L."/>
            <person name="Zhao B."/>
            <person name="Wang Z."/>
            <person name="Yu L."/>
            <person name="Li Y."/>
            <person name="Sun Y."/>
            <person name="Li W."/>
            <person name="Chen Y."/>
            <person name="Li Y."/>
            <person name="Zhang Y."/>
            <person name="Ai D."/>
            <person name="Zhao J."/>
            <person name="Shang C."/>
            <person name="Ma Y."/>
            <person name="Wu B."/>
            <person name="Wang M."/>
            <person name="Gao L."/>
            <person name="Sun D."/>
            <person name="Zhang P."/>
            <person name="Guo F."/>
            <person name="Wang W."/>
            <person name="Li Y."/>
            <person name="Wang J."/>
            <person name="Varshney R.K."/>
            <person name="Wang J."/>
            <person name="Ling H.Q."/>
            <person name="Wan P."/>
        </authorList>
    </citation>
    <scope>NUCLEOTIDE SEQUENCE</scope>
    <source>
        <strain evidence="2">cv. Jingnong 6</strain>
    </source>
</reference>
<proteinExistence type="predicted"/>
<accession>A0A0L9UCH7</accession>
<protein>
    <submittedName>
        <fullName evidence="1">Uncharacterized protein</fullName>
    </submittedName>
</protein>
<dbReference type="Gramene" id="KOM40625">
    <property type="protein sequence ID" value="KOM40625"/>
    <property type="gene ID" value="LR48_Vigan04g082300"/>
</dbReference>
<dbReference type="AlphaFoldDB" id="A0A0L9UCH7"/>
<name>A0A0L9UCH7_PHAAN</name>
<gene>
    <name evidence="1" type="ORF">LR48_Vigan04g082300</name>
</gene>
<organism evidence="1 2">
    <name type="scientific">Phaseolus angularis</name>
    <name type="common">Azuki bean</name>
    <name type="synonym">Vigna angularis</name>
    <dbReference type="NCBI Taxonomy" id="3914"/>
    <lineage>
        <taxon>Eukaryota</taxon>
        <taxon>Viridiplantae</taxon>
        <taxon>Streptophyta</taxon>
        <taxon>Embryophyta</taxon>
        <taxon>Tracheophyta</taxon>
        <taxon>Spermatophyta</taxon>
        <taxon>Magnoliopsida</taxon>
        <taxon>eudicotyledons</taxon>
        <taxon>Gunneridae</taxon>
        <taxon>Pentapetalae</taxon>
        <taxon>rosids</taxon>
        <taxon>fabids</taxon>
        <taxon>Fabales</taxon>
        <taxon>Fabaceae</taxon>
        <taxon>Papilionoideae</taxon>
        <taxon>50 kb inversion clade</taxon>
        <taxon>NPAAA clade</taxon>
        <taxon>indigoferoid/millettioid clade</taxon>
        <taxon>Phaseoleae</taxon>
        <taxon>Vigna</taxon>
    </lineage>
</organism>